<keyword evidence="4" id="KW-0539">Nucleus</keyword>
<sequence>MATFLKTEYSRKKMIFEGYVYVRNAFSQDKQTKYWICELNERRGEHSCTGRAVTSMRPGSEDFEVTVTQNHSHAPGIERQRSPSTESIRSDRTEPGNVPDTSAFADEMSENKEQQNDQVIDEIIEKLNNETDQTIIIDEIKAENITIGPTPDHTINTNIQQPNNSQQLDIPPSLTTEEPPPILEPEIGNISVSVSDTIAQVTSTNNIPTEPTNSSLQSLNKIKPSTPNGFLLWSIDYKRNNQFGFCGHLRFAEHSELQKILGAKWRTLPDEEKRIWNEKADRIRAAKSDIHRIPILRPKKKKIKAKYTHLNLIDKNIF</sequence>
<reference evidence="7 8" key="1">
    <citation type="submission" date="2020-08" db="EMBL/GenBank/DDBJ databases">
        <authorList>
            <person name="Koutsovoulos G."/>
            <person name="Danchin GJ E."/>
        </authorList>
    </citation>
    <scope>NUCLEOTIDE SEQUENCE [LARGE SCALE GENOMIC DNA]</scope>
</reference>
<dbReference type="GO" id="GO:0005634">
    <property type="term" value="C:nucleus"/>
    <property type="evidence" value="ECO:0007669"/>
    <property type="project" value="UniProtKB-UniRule"/>
</dbReference>
<evidence type="ECO:0000256" key="2">
    <source>
        <dbReference type="ARBA" id="ARBA00022771"/>
    </source>
</evidence>
<dbReference type="Gene3D" id="1.10.30.10">
    <property type="entry name" value="High mobility group box domain"/>
    <property type="match status" value="1"/>
</dbReference>
<dbReference type="PROSITE" id="PS50118">
    <property type="entry name" value="HMG_BOX_2"/>
    <property type="match status" value="1"/>
</dbReference>
<dbReference type="Pfam" id="PF00505">
    <property type="entry name" value="HMG_box"/>
    <property type="match status" value="1"/>
</dbReference>
<dbReference type="Gene3D" id="2.20.25.240">
    <property type="match status" value="1"/>
</dbReference>
<dbReference type="GO" id="GO:0008270">
    <property type="term" value="F:zinc ion binding"/>
    <property type="evidence" value="ECO:0007669"/>
    <property type="project" value="UniProtKB-KW"/>
</dbReference>
<dbReference type="OrthoDB" id="6247875at2759"/>
<gene>
    <name evidence="7" type="ORF">MENT_LOCUS36872</name>
</gene>
<dbReference type="InterPro" id="IPR007588">
    <property type="entry name" value="Znf_FLYWCH"/>
</dbReference>
<evidence type="ECO:0000313" key="8">
    <source>
        <dbReference type="Proteomes" id="UP000580250"/>
    </source>
</evidence>
<evidence type="ECO:0000256" key="5">
    <source>
        <dbReference type="SAM" id="MobiDB-lite"/>
    </source>
</evidence>
<dbReference type="GO" id="GO:0003677">
    <property type="term" value="F:DNA binding"/>
    <property type="evidence" value="ECO:0007669"/>
    <property type="project" value="UniProtKB-UniRule"/>
</dbReference>
<evidence type="ECO:0000259" key="6">
    <source>
        <dbReference type="PROSITE" id="PS50118"/>
    </source>
</evidence>
<dbReference type="SUPFAM" id="SSF47095">
    <property type="entry name" value="HMG-box"/>
    <property type="match status" value="1"/>
</dbReference>
<dbReference type="InterPro" id="IPR036910">
    <property type="entry name" value="HMG_box_dom_sf"/>
</dbReference>
<keyword evidence="3" id="KW-0862">Zinc</keyword>
<keyword evidence="2" id="KW-0863">Zinc-finger</keyword>
<name>A0A6V7WBY8_MELEN</name>
<dbReference type="EMBL" id="CAJEWN010000504">
    <property type="protein sequence ID" value="CAD2184510.1"/>
    <property type="molecule type" value="Genomic_DNA"/>
</dbReference>
<dbReference type="Proteomes" id="UP000580250">
    <property type="component" value="Unassembled WGS sequence"/>
</dbReference>
<feature type="domain" description="HMG box" evidence="6">
    <location>
        <begin position="223"/>
        <end position="285"/>
    </location>
</feature>
<evidence type="ECO:0000256" key="1">
    <source>
        <dbReference type="ARBA" id="ARBA00022723"/>
    </source>
</evidence>
<evidence type="ECO:0000256" key="4">
    <source>
        <dbReference type="PROSITE-ProRule" id="PRU00267"/>
    </source>
</evidence>
<evidence type="ECO:0000256" key="3">
    <source>
        <dbReference type="ARBA" id="ARBA00022833"/>
    </source>
</evidence>
<accession>A0A6V7WBY8</accession>
<evidence type="ECO:0000313" key="7">
    <source>
        <dbReference type="EMBL" id="CAD2184510.1"/>
    </source>
</evidence>
<dbReference type="InterPro" id="IPR009071">
    <property type="entry name" value="HMG_box_dom"/>
</dbReference>
<comment type="caution">
    <text evidence="7">The sequence shown here is derived from an EMBL/GenBank/DDBJ whole genome shotgun (WGS) entry which is preliminary data.</text>
</comment>
<proteinExistence type="predicted"/>
<protein>
    <recommendedName>
        <fullName evidence="6">HMG box domain-containing protein</fullName>
    </recommendedName>
</protein>
<feature type="DNA-binding region" description="HMG box" evidence="4">
    <location>
        <begin position="223"/>
        <end position="285"/>
    </location>
</feature>
<feature type="region of interest" description="Disordered" evidence="5">
    <location>
        <begin position="67"/>
        <end position="115"/>
    </location>
</feature>
<dbReference type="AlphaFoldDB" id="A0A6V7WBY8"/>
<dbReference type="Pfam" id="PF04500">
    <property type="entry name" value="FLYWCH"/>
    <property type="match status" value="1"/>
</dbReference>
<organism evidence="7 8">
    <name type="scientific">Meloidogyne enterolobii</name>
    <name type="common">Root-knot nematode worm</name>
    <name type="synonym">Meloidogyne mayaguensis</name>
    <dbReference type="NCBI Taxonomy" id="390850"/>
    <lineage>
        <taxon>Eukaryota</taxon>
        <taxon>Metazoa</taxon>
        <taxon>Ecdysozoa</taxon>
        <taxon>Nematoda</taxon>
        <taxon>Chromadorea</taxon>
        <taxon>Rhabditida</taxon>
        <taxon>Tylenchina</taxon>
        <taxon>Tylenchomorpha</taxon>
        <taxon>Tylenchoidea</taxon>
        <taxon>Meloidogynidae</taxon>
        <taxon>Meloidogyninae</taxon>
        <taxon>Meloidogyne</taxon>
    </lineage>
</organism>
<keyword evidence="4" id="KW-0238">DNA-binding</keyword>
<keyword evidence="1" id="KW-0479">Metal-binding</keyword>